<keyword evidence="2" id="KW-1185">Reference proteome</keyword>
<dbReference type="PANTHER" id="PTHR33116:SF78">
    <property type="entry name" value="OS12G0587133 PROTEIN"/>
    <property type="match status" value="1"/>
</dbReference>
<reference evidence="1 2" key="1">
    <citation type="journal article" date="2017" name="Nat. Commun.">
        <title>Genome assembly with in vitro proximity ligation data and whole-genome triplication in lettuce.</title>
        <authorList>
            <person name="Reyes-Chin-Wo S."/>
            <person name="Wang Z."/>
            <person name="Yang X."/>
            <person name="Kozik A."/>
            <person name="Arikit S."/>
            <person name="Song C."/>
            <person name="Xia L."/>
            <person name="Froenicke L."/>
            <person name="Lavelle D.O."/>
            <person name="Truco M.J."/>
            <person name="Xia R."/>
            <person name="Zhu S."/>
            <person name="Xu C."/>
            <person name="Xu H."/>
            <person name="Xu X."/>
            <person name="Cox K."/>
            <person name="Korf I."/>
            <person name="Meyers B.C."/>
            <person name="Michelmore R.W."/>
        </authorList>
    </citation>
    <scope>NUCLEOTIDE SEQUENCE [LARGE SCALE GENOMIC DNA]</scope>
    <source>
        <strain evidence="2">cv. Salinas</strain>
        <tissue evidence="1">Seedlings</tissue>
    </source>
</reference>
<organism evidence="1 2">
    <name type="scientific">Lactuca sativa</name>
    <name type="common">Garden lettuce</name>
    <dbReference type="NCBI Taxonomy" id="4236"/>
    <lineage>
        <taxon>Eukaryota</taxon>
        <taxon>Viridiplantae</taxon>
        <taxon>Streptophyta</taxon>
        <taxon>Embryophyta</taxon>
        <taxon>Tracheophyta</taxon>
        <taxon>Spermatophyta</taxon>
        <taxon>Magnoliopsida</taxon>
        <taxon>eudicotyledons</taxon>
        <taxon>Gunneridae</taxon>
        <taxon>Pentapetalae</taxon>
        <taxon>asterids</taxon>
        <taxon>campanulids</taxon>
        <taxon>Asterales</taxon>
        <taxon>Asteraceae</taxon>
        <taxon>Cichorioideae</taxon>
        <taxon>Cichorieae</taxon>
        <taxon>Lactucinae</taxon>
        <taxon>Lactuca</taxon>
    </lineage>
</organism>
<dbReference type="Proteomes" id="UP000235145">
    <property type="component" value="Unassembled WGS sequence"/>
</dbReference>
<protein>
    <submittedName>
        <fullName evidence="1">Uncharacterized protein</fullName>
    </submittedName>
</protein>
<proteinExistence type="predicted"/>
<name>A0A9R1XKD0_LACSA</name>
<gene>
    <name evidence="1" type="ORF">LSAT_V11C400211660</name>
</gene>
<evidence type="ECO:0000313" key="2">
    <source>
        <dbReference type="Proteomes" id="UP000235145"/>
    </source>
</evidence>
<accession>A0A9R1XKD0</accession>
<evidence type="ECO:0000313" key="1">
    <source>
        <dbReference type="EMBL" id="KAJ0210827.1"/>
    </source>
</evidence>
<dbReference type="EMBL" id="NBSK02000004">
    <property type="protein sequence ID" value="KAJ0210827.1"/>
    <property type="molecule type" value="Genomic_DNA"/>
</dbReference>
<dbReference type="PANTHER" id="PTHR33116">
    <property type="entry name" value="REVERSE TRANSCRIPTASE ZINC-BINDING DOMAIN-CONTAINING PROTEIN-RELATED-RELATED"/>
    <property type="match status" value="1"/>
</dbReference>
<dbReference type="AlphaFoldDB" id="A0A9R1XKD0"/>
<sequence>MRCFHLISGLRINLLKSNLFGVGVSDHKVSSVATFTRCSLGSFLFSYLGIPIGESMVRVKESLVFLILGAWRLSIWCFCINGDGDS</sequence>
<comment type="caution">
    <text evidence="1">The sequence shown here is derived from an EMBL/GenBank/DDBJ whole genome shotgun (WGS) entry which is preliminary data.</text>
</comment>